<feature type="transmembrane region" description="Helical" evidence="1">
    <location>
        <begin position="137"/>
        <end position="161"/>
    </location>
</feature>
<evidence type="ECO:0000256" key="1">
    <source>
        <dbReference type="SAM" id="Phobius"/>
    </source>
</evidence>
<reference evidence="2" key="1">
    <citation type="submission" date="2021-06" db="EMBL/GenBank/DDBJ databases">
        <title>Bradyrhizobium sp. S2-11-2 Genome sequencing.</title>
        <authorList>
            <person name="Jin L."/>
        </authorList>
    </citation>
    <scope>NUCLEOTIDE SEQUENCE</scope>
    <source>
        <strain evidence="2">S2-11-2</strain>
    </source>
</reference>
<sequence length="428" mass="47542">MDIATNDKSSWRRIGLASLICLFIIACCLTFALGARDYGMAYIFFDPARLPYAIATVAAFAAVSPLFIFARFSFGYFAGFYCYAMILGYLWLNCFSPFKYDHKLAGASAALSAVAFLFPALFITSPVKQFYPLSDRAMHRLLVSILLFSAAIAAISAFYNFRLISVDEIYAYREQLRFPTIINYATAVIMSVLLPYAFACFLARKNLWWAGAALLVSVSFYPITLTKVALFMPAWLVVLAVLARFSETRIATILSLLLPVLAGVILFVTFHEISRRYFNIVNLRMLIAPSSAMDFYNEYFARHDLTHFCQIWILKPIVPCSLDIPLSVEMANNYGLGNMNASFFATEGIASVGNWFAPVSALMAGFIIAIGNRSSAGLPANFVLISGAILPQILLNVPLTTTLVTHGMAVLFLLWYITPRSMFEQKPG</sequence>
<keyword evidence="1" id="KW-0812">Transmembrane</keyword>
<organism evidence="2 3">
    <name type="scientific">Bradyrhizobium sediminis</name>
    <dbReference type="NCBI Taxonomy" id="2840469"/>
    <lineage>
        <taxon>Bacteria</taxon>
        <taxon>Pseudomonadati</taxon>
        <taxon>Pseudomonadota</taxon>
        <taxon>Alphaproteobacteria</taxon>
        <taxon>Hyphomicrobiales</taxon>
        <taxon>Nitrobacteraceae</taxon>
        <taxon>Bradyrhizobium</taxon>
    </lineage>
</organism>
<dbReference type="AlphaFoldDB" id="A0A975NM37"/>
<dbReference type="Proteomes" id="UP000680805">
    <property type="component" value="Chromosome"/>
</dbReference>
<dbReference type="RefSeq" id="WP_215612723.1">
    <property type="nucleotide sequence ID" value="NZ_CP076135.1"/>
</dbReference>
<evidence type="ECO:0000313" key="2">
    <source>
        <dbReference type="EMBL" id="QWG17066.1"/>
    </source>
</evidence>
<keyword evidence="1" id="KW-0472">Membrane</keyword>
<feature type="transmembrane region" description="Helical" evidence="1">
    <location>
        <begin position="50"/>
        <end position="69"/>
    </location>
</feature>
<evidence type="ECO:0000313" key="3">
    <source>
        <dbReference type="Proteomes" id="UP000680805"/>
    </source>
</evidence>
<dbReference type="EMBL" id="CP076135">
    <property type="protein sequence ID" value="QWG17066.1"/>
    <property type="molecule type" value="Genomic_DNA"/>
</dbReference>
<protein>
    <submittedName>
        <fullName evidence="2">Uncharacterized protein</fullName>
    </submittedName>
</protein>
<keyword evidence="1" id="KW-1133">Transmembrane helix</keyword>
<name>A0A975NM37_9BRAD</name>
<proteinExistence type="predicted"/>
<feature type="transmembrane region" description="Helical" evidence="1">
    <location>
        <begin position="181"/>
        <end position="199"/>
    </location>
</feature>
<feature type="transmembrane region" description="Helical" evidence="1">
    <location>
        <begin position="352"/>
        <end position="371"/>
    </location>
</feature>
<dbReference type="KEGG" id="bsei:KMZ68_19055"/>
<feature type="transmembrane region" description="Helical" evidence="1">
    <location>
        <begin position="104"/>
        <end position="125"/>
    </location>
</feature>
<feature type="transmembrane region" description="Helical" evidence="1">
    <location>
        <begin position="401"/>
        <end position="418"/>
    </location>
</feature>
<feature type="transmembrane region" description="Helical" evidence="1">
    <location>
        <begin position="253"/>
        <end position="273"/>
    </location>
</feature>
<accession>A0A975NM37</accession>
<gene>
    <name evidence="2" type="ORF">KMZ68_19055</name>
</gene>
<feature type="transmembrane region" description="Helical" evidence="1">
    <location>
        <begin position="74"/>
        <end position="92"/>
    </location>
</feature>